<dbReference type="PROSITE" id="PS51257">
    <property type="entry name" value="PROKAR_LIPOPROTEIN"/>
    <property type="match status" value="1"/>
</dbReference>
<evidence type="ECO:0000313" key="2">
    <source>
        <dbReference type="Proteomes" id="UP000197768"/>
    </source>
</evidence>
<name>A0A246GEW9_9FLAO</name>
<dbReference type="Proteomes" id="UP000197768">
    <property type="component" value="Unassembled WGS sequence"/>
</dbReference>
<dbReference type="EMBL" id="MTCZ01000311">
    <property type="protein sequence ID" value="OWP82655.1"/>
    <property type="molecule type" value="Genomic_DNA"/>
</dbReference>
<evidence type="ECO:0000313" key="1">
    <source>
        <dbReference type="EMBL" id="OWP82655.1"/>
    </source>
</evidence>
<dbReference type="AlphaFoldDB" id="A0A246GEW9"/>
<protein>
    <submittedName>
        <fullName evidence="1">Uncharacterized protein</fullName>
    </submittedName>
</protein>
<organism evidence="1 2">
    <name type="scientific">Flavobacterium davisii</name>
    <dbReference type="NCBI Taxonomy" id="2906077"/>
    <lineage>
        <taxon>Bacteria</taxon>
        <taxon>Pseudomonadati</taxon>
        <taxon>Bacteroidota</taxon>
        <taxon>Flavobacteriia</taxon>
        <taxon>Flavobacteriales</taxon>
        <taxon>Flavobacteriaceae</taxon>
        <taxon>Flavobacterium</taxon>
    </lineage>
</organism>
<reference evidence="1 2" key="1">
    <citation type="journal article" date="2017" name="Infect. Genet. Evol.">
        <title>Comparative genome analysis of fish pathogen Flavobacterium columnare reveals extensive sequence diversity within the species.</title>
        <authorList>
            <person name="Kayansamruaj P."/>
            <person name="Dong H.T."/>
            <person name="Hirono I."/>
            <person name="Kondo H."/>
            <person name="Senapin S."/>
            <person name="Rodkhum C."/>
        </authorList>
    </citation>
    <scope>NUCLEOTIDE SEQUENCE [LARGE SCALE GENOMIC DNA]</scope>
    <source>
        <strain evidence="1 2">1215</strain>
    </source>
</reference>
<proteinExistence type="predicted"/>
<comment type="caution">
    <text evidence="1">The sequence shown here is derived from an EMBL/GenBank/DDBJ whole genome shotgun (WGS) entry which is preliminary data.</text>
</comment>
<dbReference type="RefSeq" id="WP_088395067.1">
    <property type="nucleotide sequence ID" value="NZ_MTCZ01000311.1"/>
</dbReference>
<accession>A0A246GEW9</accession>
<gene>
    <name evidence="1" type="ORF">BWK59_14710</name>
</gene>
<sequence>MKKIFLTLVVASSLFSCSKDEVNEPKSVESVKVNSKRVSEGAFDKFYYNAEGDIKLTLAKNLHDSGRITIASTEESDSDNYFILRDAEVSTLPVGPNFRVNTYHLSDAYFMKINKNTPFTEKFNNMLKLSTGSRGFLKLNIAKDFSYVELSDGYEPIKFTKL</sequence>